<comment type="subcellular location">
    <subcellularLocation>
        <location evidence="1 7">Cell membrane</location>
        <topology evidence="1 7">Multi-pass membrane protein</topology>
    </subcellularLocation>
</comment>
<keyword evidence="6 7" id="KW-0472">Membrane</keyword>
<evidence type="ECO:0000313" key="9">
    <source>
        <dbReference type="EMBL" id="PPK48982.1"/>
    </source>
</evidence>
<dbReference type="RefSeq" id="WP_104409398.1">
    <property type="nucleotide sequence ID" value="NZ_PTIS01000003.1"/>
</dbReference>
<dbReference type="GO" id="GO:0055085">
    <property type="term" value="P:transmembrane transport"/>
    <property type="evidence" value="ECO:0007669"/>
    <property type="project" value="InterPro"/>
</dbReference>
<dbReference type="PANTHER" id="PTHR43163:SF6">
    <property type="entry name" value="DIPEPTIDE TRANSPORT SYSTEM PERMEASE PROTEIN DPPB-RELATED"/>
    <property type="match status" value="1"/>
</dbReference>
<evidence type="ECO:0000256" key="7">
    <source>
        <dbReference type="RuleBase" id="RU363032"/>
    </source>
</evidence>
<dbReference type="PROSITE" id="PS50928">
    <property type="entry name" value="ABC_TM1"/>
    <property type="match status" value="1"/>
</dbReference>
<evidence type="ECO:0000256" key="4">
    <source>
        <dbReference type="ARBA" id="ARBA00022692"/>
    </source>
</evidence>
<feature type="transmembrane region" description="Helical" evidence="7">
    <location>
        <begin position="100"/>
        <end position="121"/>
    </location>
</feature>
<dbReference type="InterPro" id="IPR035906">
    <property type="entry name" value="MetI-like_sf"/>
</dbReference>
<dbReference type="SUPFAM" id="SSF161098">
    <property type="entry name" value="MetI-like"/>
    <property type="match status" value="1"/>
</dbReference>
<gene>
    <name evidence="9" type="ORF">BD821_103110</name>
</gene>
<dbReference type="STRING" id="37659.GCA_000703125_02040"/>
<evidence type="ECO:0000256" key="2">
    <source>
        <dbReference type="ARBA" id="ARBA00022448"/>
    </source>
</evidence>
<dbReference type="AlphaFoldDB" id="A0A2S6FZB7"/>
<dbReference type="NCBIfam" id="NF045472">
    <property type="entry name" value="Opp4B"/>
    <property type="match status" value="1"/>
</dbReference>
<evidence type="ECO:0000259" key="8">
    <source>
        <dbReference type="PROSITE" id="PS50928"/>
    </source>
</evidence>
<name>A0A2S6FZB7_9CLOT</name>
<comment type="similarity">
    <text evidence="7">Belongs to the binding-protein-dependent transport system permease family.</text>
</comment>
<dbReference type="Proteomes" id="UP000239863">
    <property type="component" value="Unassembled WGS sequence"/>
</dbReference>
<evidence type="ECO:0000256" key="5">
    <source>
        <dbReference type="ARBA" id="ARBA00022989"/>
    </source>
</evidence>
<comment type="caution">
    <text evidence="9">The sequence shown here is derived from an EMBL/GenBank/DDBJ whole genome shotgun (WGS) entry which is preliminary data.</text>
</comment>
<dbReference type="Pfam" id="PF19300">
    <property type="entry name" value="BPD_transp_1_N"/>
    <property type="match status" value="1"/>
</dbReference>
<dbReference type="InterPro" id="IPR000515">
    <property type="entry name" value="MetI-like"/>
</dbReference>
<feature type="transmembrane region" description="Helical" evidence="7">
    <location>
        <begin position="243"/>
        <end position="268"/>
    </location>
</feature>
<keyword evidence="3" id="KW-1003">Cell membrane</keyword>
<dbReference type="OrthoDB" id="9773221at2"/>
<feature type="transmembrane region" description="Helical" evidence="7">
    <location>
        <begin position="133"/>
        <end position="156"/>
    </location>
</feature>
<feature type="transmembrane region" description="Helical" evidence="7">
    <location>
        <begin position="288"/>
        <end position="314"/>
    </location>
</feature>
<keyword evidence="2 7" id="KW-0813">Transport</keyword>
<accession>A0A2S6FZB7</accession>
<dbReference type="Gene3D" id="1.10.3720.10">
    <property type="entry name" value="MetI-like"/>
    <property type="match status" value="1"/>
</dbReference>
<dbReference type="PANTHER" id="PTHR43163">
    <property type="entry name" value="DIPEPTIDE TRANSPORT SYSTEM PERMEASE PROTEIN DPPB-RELATED"/>
    <property type="match status" value="1"/>
</dbReference>
<reference evidence="9 10" key="1">
    <citation type="submission" date="2018-02" db="EMBL/GenBank/DDBJ databases">
        <title>Genomic Encyclopedia of Archaeal and Bacterial Type Strains, Phase II (KMG-II): from individual species to whole genera.</title>
        <authorList>
            <person name="Goeker M."/>
        </authorList>
    </citation>
    <scope>NUCLEOTIDE SEQUENCE [LARGE SCALE GENOMIC DNA]</scope>
    <source>
        <strain evidence="9 10">DSM 15099</strain>
    </source>
</reference>
<dbReference type="InterPro" id="IPR045621">
    <property type="entry name" value="BPD_transp_1_N"/>
</dbReference>
<dbReference type="GO" id="GO:0005886">
    <property type="term" value="C:plasma membrane"/>
    <property type="evidence" value="ECO:0007669"/>
    <property type="project" value="UniProtKB-SubCell"/>
</dbReference>
<evidence type="ECO:0000313" key="10">
    <source>
        <dbReference type="Proteomes" id="UP000239863"/>
    </source>
</evidence>
<protein>
    <submittedName>
        <fullName evidence="9">Peptide/nickel transport system permease protein</fullName>
    </submittedName>
</protein>
<proteinExistence type="inferred from homology"/>
<dbReference type="Pfam" id="PF00528">
    <property type="entry name" value="BPD_transp_1"/>
    <property type="match status" value="1"/>
</dbReference>
<evidence type="ECO:0000256" key="1">
    <source>
        <dbReference type="ARBA" id="ARBA00004651"/>
    </source>
</evidence>
<evidence type="ECO:0000256" key="6">
    <source>
        <dbReference type="ARBA" id="ARBA00023136"/>
    </source>
</evidence>
<keyword evidence="5 7" id="KW-1133">Transmembrane helix</keyword>
<dbReference type="CDD" id="cd06261">
    <property type="entry name" value="TM_PBP2"/>
    <property type="match status" value="1"/>
</dbReference>
<feature type="transmembrane region" description="Helical" evidence="7">
    <location>
        <begin position="6"/>
        <end position="26"/>
    </location>
</feature>
<organism evidence="9 10">
    <name type="scientific">Clostridium algidicarnis DSM 15099</name>
    <dbReference type="NCBI Taxonomy" id="1121295"/>
    <lineage>
        <taxon>Bacteria</taxon>
        <taxon>Bacillati</taxon>
        <taxon>Bacillota</taxon>
        <taxon>Clostridia</taxon>
        <taxon>Eubacteriales</taxon>
        <taxon>Clostridiaceae</taxon>
        <taxon>Clostridium</taxon>
    </lineage>
</organism>
<evidence type="ECO:0000256" key="3">
    <source>
        <dbReference type="ARBA" id="ARBA00022475"/>
    </source>
</evidence>
<keyword evidence="4 7" id="KW-0812">Transmembrane</keyword>
<dbReference type="EMBL" id="PTIS01000003">
    <property type="protein sequence ID" value="PPK48982.1"/>
    <property type="molecule type" value="Genomic_DNA"/>
</dbReference>
<sequence length="321" mass="35887">MWKTVLRRVLIMIPQLLILSVIVFGFGKMMPGDPFTGLISPETDPLVIEELKEKAGLNKPIPVQYKNWMIKMLKDGDFGRSYTQKVPVSSLIGERAKNTLWLSLLTLILTYLIAIPLGIYAGRYEGSGFDKAVIMYNFISYAIPVFLLALIFLLIFGYKLGWFPTEGSVGIGLQKGTFAYFKSKLHHMILPAVTAAILRTTGTIQYLRNEVIDAKGQDYVKTARSKGVPINKVYSQHIFRNSLLPVAAFFGFTIMGLLSGSVFIETIFSYSGMGELFMTSINSRDYSVMNALVLLFGFLTLMGSLLSDIIMTIVDPRIRID</sequence>
<feature type="domain" description="ABC transmembrane type-1" evidence="8">
    <location>
        <begin position="96"/>
        <end position="307"/>
    </location>
</feature>